<evidence type="ECO:0000313" key="3">
    <source>
        <dbReference type="EMBL" id="GAA0147468.1"/>
    </source>
</evidence>
<reference evidence="3 4" key="1">
    <citation type="submission" date="2024-01" db="EMBL/GenBank/DDBJ databases">
        <title>The complete chloroplast genome sequence of Lithospermum erythrorhizon: insights into the phylogenetic relationship among Boraginaceae species and the maternal lineages of purple gromwells.</title>
        <authorList>
            <person name="Okada T."/>
            <person name="Watanabe K."/>
        </authorList>
    </citation>
    <scope>NUCLEOTIDE SEQUENCE [LARGE SCALE GENOMIC DNA]</scope>
</reference>
<dbReference type="AlphaFoldDB" id="A0AAV3PBG8"/>
<organism evidence="3 4">
    <name type="scientific">Lithospermum erythrorhizon</name>
    <name type="common">Purple gromwell</name>
    <name type="synonym">Lithospermum officinale var. erythrorhizon</name>
    <dbReference type="NCBI Taxonomy" id="34254"/>
    <lineage>
        <taxon>Eukaryota</taxon>
        <taxon>Viridiplantae</taxon>
        <taxon>Streptophyta</taxon>
        <taxon>Embryophyta</taxon>
        <taxon>Tracheophyta</taxon>
        <taxon>Spermatophyta</taxon>
        <taxon>Magnoliopsida</taxon>
        <taxon>eudicotyledons</taxon>
        <taxon>Gunneridae</taxon>
        <taxon>Pentapetalae</taxon>
        <taxon>asterids</taxon>
        <taxon>lamiids</taxon>
        <taxon>Boraginales</taxon>
        <taxon>Boraginaceae</taxon>
        <taxon>Boraginoideae</taxon>
        <taxon>Lithospermeae</taxon>
        <taxon>Lithospermum</taxon>
    </lineage>
</organism>
<dbReference type="PROSITE" id="PS51257">
    <property type="entry name" value="PROKAR_LIPOPROTEIN"/>
    <property type="match status" value="1"/>
</dbReference>
<evidence type="ECO:0000256" key="2">
    <source>
        <dbReference type="SAM" id="Phobius"/>
    </source>
</evidence>
<feature type="transmembrane region" description="Helical" evidence="2">
    <location>
        <begin position="234"/>
        <end position="260"/>
    </location>
</feature>
<dbReference type="Proteomes" id="UP001454036">
    <property type="component" value="Unassembled WGS sequence"/>
</dbReference>
<feature type="region of interest" description="Disordered" evidence="1">
    <location>
        <begin position="97"/>
        <end position="143"/>
    </location>
</feature>
<keyword evidence="2" id="KW-1133">Transmembrane helix</keyword>
<comment type="caution">
    <text evidence="3">The sequence shown here is derived from an EMBL/GenBank/DDBJ whole genome shotgun (WGS) entry which is preliminary data.</text>
</comment>
<dbReference type="PANTHER" id="PTHR34379:SF3">
    <property type="entry name" value="PROTEIN, PUTATIVE-RELATED"/>
    <property type="match status" value="1"/>
</dbReference>
<dbReference type="InterPro" id="IPR040411">
    <property type="entry name" value="At5g23160-like"/>
</dbReference>
<keyword evidence="2" id="KW-0472">Membrane</keyword>
<gene>
    <name evidence="3" type="ORF">LIER_07157</name>
</gene>
<proteinExistence type="predicted"/>
<dbReference type="PANTHER" id="PTHR34379">
    <property type="entry name" value="OS07G0553800 PROTEIN"/>
    <property type="match status" value="1"/>
</dbReference>
<feature type="compositionally biased region" description="Low complexity" evidence="1">
    <location>
        <begin position="113"/>
        <end position="123"/>
    </location>
</feature>
<dbReference type="EMBL" id="BAABME010001084">
    <property type="protein sequence ID" value="GAA0147468.1"/>
    <property type="molecule type" value="Genomic_DNA"/>
</dbReference>
<feature type="region of interest" description="Disordered" evidence="1">
    <location>
        <begin position="199"/>
        <end position="222"/>
    </location>
</feature>
<accession>A0AAV3PBG8</accession>
<feature type="compositionally biased region" description="Polar residues" evidence="1">
    <location>
        <begin position="124"/>
        <end position="140"/>
    </location>
</feature>
<evidence type="ECO:0000256" key="1">
    <source>
        <dbReference type="SAM" id="MobiDB-lite"/>
    </source>
</evidence>
<evidence type="ECO:0000313" key="4">
    <source>
        <dbReference type="Proteomes" id="UP001454036"/>
    </source>
</evidence>
<keyword evidence="2" id="KW-0812">Transmembrane</keyword>
<protein>
    <submittedName>
        <fullName evidence="3">Uncharacterized protein</fullName>
    </submittedName>
</protein>
<keyword evidence="4" id="KW-1185">Reference proteome</keyword>
<name>A0AAV3PBG8_LITER</name>
<sequence>MSHTPKKKQPRAGGAAGFLLGCFGFPHSEGGNIITSSKENLKKPSLDGSIIKVPKRRKWFSWARKQRSATKTVPLDATAVPEKPRRSWSKDVNNIVKRKKGGNNRSQPLVNHVDSVPSPVPESTTPNAQKTSRTMSNSDQRMILGNEKSTKTNLDTIEEDTIQETPSSSVTPIATTISTTGGRVLAHSLSLPLNYKGKKLATTNGGGDSPTTTTKKSKDTVDNGRVDSVVGMSIILVMLLIMLLWGKVCAILCTSAWFYFVPRFRIKDGSSKSNKNDSSSSMGDQVDINSQLYKKKVVLEGILERKNNHRNSVVFNSK</sequence>